<protein>
    <submittedName>
        <fullName evidence="6">NlpC/P60 domain protein</fullName>
    </submittedName>
</protein>
<evidence type="ECO:0000259" key="5">
    <source>
        <dbReference type="PROSITE" id="PS51935"/>
    </source>
</evidence>
<dbReference type="InterPro" id="IPR041382">
    <property type="entry name" value="SH3_16"/>
</dbReference>
<evidence type="ECO:0000256" key="2">
    <source>
        <dbReference type="ARBA" id="ARBA00022670"/>
    </source>
</evidence>
<keyword evidence="3" id="KW-0378">Hydrolase</keyword>
<dbReference type="GO" id="GO:0008234">
    <property type="term" value="F:cysteine-type peptidase activity"/>
    <property type="evidence" value="ECO:0007669"/>
    <property type="project" value="UniProtKB-KW"/>
</dbReference>
<dbReference type="InterPro" id="IPR038765">
    <property type="entry name" value="Papain-like_cys_pep_sf"/>
</dbReference>
<dbReference type="InterPro" id="IPR000064">
    <property type="entry name" value="NLP_P60_dom"/>
</dbReference>
<dbReference type="OrthoDB" id="9813368at2"/>
<dbReference type="KEGG" id="kvl:KVU_0036"/>
<evidence type="ECO:0000256" key="3">
    <source>
        <dbReference type="ARBA" id="ARBA00022801"/>
    </source>
</evidence>
<feature type="domain" description="NlpC/P60" evidence="5">
    <location>
        <begin position="150"/>
        <end position="273"/>
    </location>
</feature>
<dbReference type="Pfam" id="PF00877">
    <property type="entry name" value="NLPC_P60"/>
    <property type="match status" value="1"/>
</dbReference>
<proteinExistence type="inferred from homology"/>
<evidence type="ECO:0000313" key="6">
    <source>
        <dbReference type="EMBL" id="AEM39874.1"/>
    </source>
</evidence>
<dbReference type="PANTHER" id="PTHR47359">
    <property type="entry name" value="PEPTIDOGLYCAN DL-ENDOPEPTIDASE CWLO"/>
    <property type="match status" value="1"/>
</dbReference>
<evidence type="ECO:0000256" key="4">
    <source>
        <dbReference type="ARBA" id="ARBA00022807"/>
    </source>
</evidence>
<dbReference type="Proteomes" id="UP000000692">
    <property type="component" value="Chromosome"/>
</dbReference>
<dbReference type="MEROPS" id="C40.001"/>
<dbReference type="RefSeq" id="WP_013383288.1">
    <property type="nucleotide sequence ID" value="NC_017384.1"/>
</dbReference>
<accession>F9Y7Q8</accession>
<dbReference type="PROSITE" id="PS51935">
    <property type="entry name" value="NLPC_P60"/>
    <property type="match status" value="1"/>
</dbReference>
<dbReference type="Gene3D" id="3.90.1720.10">
    <property type="entry name" value="endopeptidase domain like (from Nostoc punctiforme)"/>
    <property type="match status" value="1"/>
</dbReference>
<keyword evidence="2" id="KW-0645">Protease</keyword>
<comment type="similarity">
    <text evidence="1">Belongs to the peptidase C40 family.</text>
</comment>
<dbReference type="GO" id="GO:0006508">
    <property type="term" value="P:proteolysis"/>
    <property type="evidence" value="ECO:0007669"/>
    <property type="project" value="UniProtKB-KW"/>
</dbReference>
<evidence type="ECO:0000313" key="7">
    <source>
        <dbReference type="Proteomes" id="UP000000692"/>
    </source>
</evidence>
<gene>
    <name evidence="6" type="ordered locus">KVU_0036</name>
</gene>
<sequence>MDRRLTPANTRVAAEYLRGKVEAASFVTGTPARVTRPVADLLDQPAGKRERQVLFGAAVTVYEVIDGWAFVQAARDGYVGYIAADCIGDARQATHRVATMATHVYPDANIKLHEVMHLSLGAEVTVIAELPKFFETPEGFIFKSHLRPLVQPFQDPVTVAQMLFGVPYLWGGNSSLGIDCSGTVNMALTLCGIACPGDADLQEAALGTALPLDAPLQRGDLIFWKGHVALMVDADTMIHANGNDMAVRYENYASAVKRIEVQGGGPVTSIKRL</sequence>
<evidence type="ECO:0000256" key="1">
    <source>
        <dbReference type="ARBA" id="ARBA00007074"/>
    </source>
</evidence>
<dbReference type="Pfam" id="PF18348">
    <property type="entry name" value="SH3_16"/>
    <property type="match status" value="1"/>
</dbReference>
<keyword evidence="7" id="KW-1185">Reference proteome</keyword>
<dbReference type="SUPFAM" id="SSF54001">
    <property type="entry name" value="Cysteine proteinases"/>
    <property type="match status" value="1"/>
</dbReference>
<dbReference type="InterPro" id="IPR051794">
    <property type="entry name" value="PG_Endopeptidase_C40"/>
</dbReference>
<keyword evidence="4" id="KW-0788">Thiol protease</keyword>
<dbReference type="HOGENOM" id="CLU_016043_13_3_5"/>
<reference evidence="6 7" key="1">
    <citation type="journal article" date="2011" name="J. Bacteriol.">
        <title>Complete genome sequence of the industrial strain Ketogulonicigenium vulgare WSH-001.</title>
        <authorList>
            <person name="Liu L."/>
            <person name="Li Y."/>
            <person name="Zhang J."/>
            <person name="Zhou Z."/>
            <person name="Liu J."/>
            <person name="Li X."/>
            <person name="Zhou J."/>
            <person name="Du G."/>
            <person name="Wang L."/>
            <person name="Chen J."/>
        </authorList>
    </citation>
    <scope>NUCLEOTIDE SEQUENCE [LARGE SCALE GENOMIC DNA]</scope>
    <source>
        <strain evidence="6 7">WSH-001</strain>
    </source>
</reference>
<dbReference type="EMBL" id="CP002018">
    <property type="protein sequence ID" value="AEM39874.1"/>
    <property type="molecule type" value="Genomic_DNA"/>
</dbReference>
<dbReference type="eggNOG" id="COG0791">
    <property type="taxonomic scope" value="Bacteria"/>
</dbReference>
<dbReference type="AlphaFoldDB" id="F9Y7Q8"/>
<dbReference type="PANTHER" id="PTHR47359:SF3">
    <property type="entry name" value="NLP_P60 DOMAIN-CONTAINING PROTEIN-RELATED"/>
    <property type="match status" value="1"/>
</dbReference>
<name>F9Y7Q8_KETVW</name>
<organism evidence="6 7">
    <name type="scientific">Ketogulonicigenium vulgare (strain WSH-001)</name>
    <dbReference type="NCBI Taxonomy" id="759362"/>
    <lineage>
        <taxon>Bacteria</taxon>
        <taxon>Pseudomonadati</taxon>
        <taxon>Pseudomonadota</taxon>
        <taxon>Alphaproteobacteria</taxon>
        <taxon>Rhodobacterales</taxon>
        <taxon>Roseobacteraceae</taxon>
        <taxon>Ketogulonicigenium</taxon>
    </lineage>
</organism>